<dbReference type="OMA" id="RNTEKWA"/>
<feature type="coiled-coil region" evidence="1">
    <location>
        <begin position="87"/>
        <end position="128"/>
    </location>
</feature>
<evidence type="ECO:0000256" key="2">
    <source>
        <dbReference type="SAM" id="MobiDB-lite"/>
    </source>
</evidence>
<protein>
    <submittedName>
        <fullName evidence="3">Uncharacterized protein</fullName>
    </submittedName>
</protein>
<accession>A0A8I6SCV8</accession>
<sequence>MQKNSKNTNEGSCSSHSLPSGWRTSDEKVYSKRSRSSPESLVSHPNKKSNLANNWGNMSNINTEELLKAFERIIDSKIQTLPTKDDFNTFKEDIKSLKTQNESLKLEVKSLRENQLILQRRLDAIENKSRRNNLIIKGLHFKAQDDLSEIVGQFMSNVLQIKDSVEIVDVRPLGSKAMKGRHLLVSFSRNTEKWAVLKQSSRLKGTGWKIDQDYPPNTRRCRRSLFQLRWEIRRLNTNIKSIVRSDKLIINDVQFSWDDSVGLVYNQDLGSVKLKEMVGHDLSGFINGLLTKTAPLNNIRTSASPPSSAHQQVSTPTFILQD</sequence>
<keyword evidence="4" id="KW-1185">Reference proteome</keyword>
<keyword evidence="1" id="KW-0175">Coiled coil</keyword>
<evidence type="ECO:0000256" key="1">
    <source>
        <dbReference type="SAM" id="Coils"/>
    </source>
</evidence>
<name>A0A8I6SCV8_CIMLE</name>
<dbReference type="RefSeq" id="XP_024081317.1">
    <property type="nucleotide sequence ID" value="XM_024225549.1"/>
</dbReference>
<reference evidence="3" key="1">
    <citation type="submission" date="2022-01" db="UniProtKB">
        <authorList>
            <consortium name="EnsemblMetazoa"/>
        </authorList>
    </citation>
    <scope>IDENTIFICATION</scope>
</reference>
<dbReference type="OrthoDB" id="6628370at2759"/>
<feature type="region of interest" description="Disordered" evidence="2">
    <location>
        <begin position="1"/>
        <end position="56"/>
    </location>
</feature>
<proteinExistence type="predicted"/>
<dbReference type="EnsemblMetazoa" id="XM_024225549.1">
    <property type="protein sequence ID" value="XP_024081317.1"/>
    <property type="gene ID" value="LOC106667019"/>
</dbReference>
<dbReference type="Proteomes" id="UP000494040">
    <property type="component" value="Unassembled WGS sequence"/>
</dbReference>
<organism evidence="3 4">
    <name type="scientific">Cimex lectularius</name>
    <name type="common">Bed bug</name>
    <name type="synonym">Acanthia lectularia</name>
    <dbReference type="NCBI Taxonomy" id="79782"/>
    <lineage>
        <taxon>Eukaryota</taxon>
        <taxon>Metazoa</taxon>
        <taxon>Ecdysozoa</taxon>
        <taxon>Arthropoda</taxon>
        <taxon>Hexapoda</taxon>
        <taxon>Insecta</taxon>
        <taxon>Pterygota</taxon>
        <taxon>Neoptera</taxon>
        <taxon>Paraneoptera</taxon>
        <taxon>Hemiptera</taxon>
        <taxon>Heteroptera</taxon>
        <taxon>Panheteroptera</taxon>
        <taxon>Cimicomorpha</taxon>
        <taxon>Cimicidae</taxon>
        <taxon>Cimex</taxon>
    </lineage>
</organism>
<dbReference type="GeneID" id="106667019"/>
<feature type="compositionally biased region" description="Polar residues" evidence="2">
    <location>
        <begin position="1"/>
        <end position="18"/>
    </location>
</feature>
<dbReference type="KEGG" id="clec:106667019"/>
<evidence type="ECO:0000313" key="4">
    <source>
        <dbReference type="Proteomes" id="UP000494040"/>
    </source>
</evidence>
<dbReference type="AlphaFoldDB" id="A0A8I6SCV8"/>
<evidence type="ECO:0000313" key="3">
    <source>
        <dbReference type="EnsemblMetazoa" id="XP_024081317.1"/>
    </source>
</evidence>
<feature type="region of interest" description="Disordered" evidence="2">
    <location>
        <begin position="300"/>
        <end position="322"/>
    </location>
</feature>